<accession>A0A4V6A137</accession>
<evidence type="ECO:0000313" key="2">
    <source>
        <dbReference type="Proteomes" id="UP000298663"/>
    </source>
</evidence>
<protein>
    <submittedName>
        <fullName evidence="1">Uncharacterized protein</fullName>
    </submittedName>
</protein>
<proteinExistence type="predicted"/>
<gene>
    <name evidence="1" type="ORF">L596_020570</name>
</gene>
<dbReference type="EMBL" id="AZBU02000006">
    <property type="protein sequence ID" value="TKR73235.1"/>
    <property type="molecule type" value="Genomic_DNA"/>
</dbReference>
<dbReference type="Proteomes" id="UP000298663">
    <property type="component" value="Unassembled WGS sequence"/>
</dbReference>
<keyword evidence="2" id="KW-1185">Reference proteome</keyword>
<name>A0A4V6A137_STECR</name>
<comment type="caution">
    <text evidence="1">The sequence shown here is derived from an EMBL/GenBank/DDBJ whole genome shotgun (WGS) entry which is preliminary data.</text>
</comment>
<organism evidence="1 2">
    <name type="scientific">Steinernema carpocapsae</name>
    <name type="common">Entomopathogenic nematode</name>
    <dbReference type="NCBI Taxonomy" id="34508"/>
    <lineage>
        <taxon>Eukaryota</taxon>
        <taxon>Metazoa</taxon>
        <taxon>Ecdysozoa</taxon>
        <taxon>Nematoda</taxon>
        <taxon>Chromadorea</taxon>
        <taxon>Rhabditida</taxon>
        <taxon>Tylenchina</taxon>
        <taxon>Panagrolaimomorpha</taxon>
        <taxon>Strongyloidoidea</taxon>
        <taxon>Steinernematidae</taxon>
        <taxon>Steinernema</taxon>
    </lineage>
</organism>
<reference evidence="1 2" key="2">
    <citation type="journal article" date="2019" name="G3 (Bethesda)">
        <title>Hybrid Assembly of the Genome of the Entomopathogenic Nematode Steinernema carpocapsae Identifies the X-Chromosome.</title>
        <authorList>
            <person name="Serra L."/>
            <person name="Macchietto M."/>
            <person name="Macias-Munoz A."/>
            <person name="McGill C.J."/>
            <person name="Rodriguez I.M."/>
            <person name="Rodriguez B."/>
            <person name="Murad R."/>
            <person name="Mortazavi A."/>
        </authorList>
    </citation>
    <scope>NUCLEOTIDE SEQUENCE [LARGE SCALE GENOMIC DNA]</scope>
    <source>
        <strain evidence="1 2">ALL</strain>
    </source>
</reference>
<reference evidence="1 2" key="1">
    <citation type="journal article" date="2015" name="Genome Biol.">
        <title>Comparative genomics of Steinernema reveals deeply conserved gene regulatory networks.</title>
        <authorList>
            <person name="Dillman A.R."/>
            <person name="Macchietto M."/>
            <person name="Porter C.F."/>
            <person name="Rogers A."/>
            <person name="Williams B."/>
            <person name="Antoshechkin I."/>
            <person name="Lee M.M."/>
            <person name="Goodwin Z."/>
            <person name="Lu X."/>
            <person name="Lewis E.E."/>
            <person name="Goodrich-Blair H."/>
            <person name="Stock S.P."/>
            <person name="Adams B.J."/>
            <person name="Sternberg P.W."/>
            <person name="Mortazavi A."/>
        </authorList>
    </citation>
    <scope>NUCLEOTIDE SEQUENCE [LARGE SCALE GENOMIC DNA]</scope>
    <source>
        <strain evidence="1 2">ALL</strain>
    </source>
</reference>
<dbReference type="AlphaFoldDB" id="A0A4V6A137"/>
<evidence type="ECO:0000313" key="1">
    <source>
        <dbReference type="EMBL" id="TKR73235.1"/>
    </source>
</evidence>
<sequence>MQGFVELRRPPASSFALSGSLLVVKGTQDPLGERRRRQHHIAGFLHHRRHVIIRIRGFQGFRGRRRGHILPEGWP</sequence>